<evidence type="ECO:0000313" key="2">
    <source>
        <dbReference type="EMBL" id="RPF70461.1"/>
    </source>
</evidence>
<evidence type="ECO:0000313" key="3">
    <source>
        <dbReference type="Proteomes" id="UP000275232"/>
    </source>
</evidence>
<dbReference type="EMBL" id="RPFZ01000001">
    <property type="protein sequence ID" value="RPF70461.1"/>
    <property type="molecule type" value="Genomic_DNA"/>
</dbReference>
<keyword evidence="3" id="KW-1185">Reference proteome</keyword>
<dbReference type="SMART" id="SM00760">
    <property type="entry name" value="Bac_DnaA_C"/>
    <property type="match status" value="1"/>
</dbReference>
<dbReference type="InterPro" id="IPR010921">
    <property type="entry name" value="Trp_repressor/repl_initiator"/>
</dbReference>
<sequence length="204" mass="22810">MGVAGMSAIDSIAIQDAQDHARLLDSNRRMLIALGAAWPCGHLRNPQTTHTIADRAACKVCRRRRWRRGFRIALMRRVARRNASLRAAETRRRGITKLIEEIATHVGHGRVPLDPLLSSVADTFGLSVDDIKSASRRAPAVSARAVIVRILREREISYAVIGRILGGRDHTTVIHAADNWDVYAKRDPRVVRAYLELRDRADAD</sequence>
<dbReference type="GO" id="GO:0006270">
    <property type="term" value="P:DNA replication initiation"/>
    <property type="evidence" value="ECO:0007669"/>
    <property type="project" value="InterPro"/>
</dbReference>
<dbReference type="Gene3D" id="1.10.1750.10">
    <property type="match status" value="1"/>
</dbReference>
<evidence type="ECO:0000259" key="1">
    <source>
        <dbReference type="SMART" id="SM00760"/>
    </source>
</evidence>
<dbReference type="GO" id="GO:0005524">
    <property type="term" value="F:ATP binding"/>
    <property type="evidence" value="ECO:0007669"/>
    <property type="project" value="InterPro"/>
</dbReference>
<proteinExistence type="predicted"/>
<reference evidence="2 3" key="1">
    <citation type="submission" date="2018-11" db="EMBL/GenBank/DDBJ databases">
        <title>Erythrobacter spongiae sp. nov., isolated from a marine sponge.</title>
        <authorList>
            <person name="Zhuang L."/>
            <person name="Luo L."/>
        </authorList>
    </citation>
    <scope>NUCLEOTIDE SEQUENCE [LARGE SCALE GENOMIC DNA]</scope>
    <source>
        <strain evidence="2 3">HN-E23</strain>
    </source>
</reference>
<dbReference type="SUPFAM" id="SSF48295">
    <property type="entry name" value="TrpR-like"/>
    <property type="match status" value="1"/>
</dbReference>
<dbReference type="Proteomes" id="UP000275232">
    <property type="component" value="Unassembled WGS sequence"/>
</dbReference>
<dbReference type="Pfam" id="PF08299">
    <property type="entry name" value="Bac_DnaA_C"/>
    <property type="match status" value="1"/>
</dbReference>
<comment type="caution">
    <text evidence="2">The sequence shown here is derived from an EMBL/GenBank/DDBJ whole genome shotgun (WGS) entry which is preliminary data.</text>
</comment>
<dbReference type="InterPro" id="IPR013159">
    <property type="entry name" value="DnaA_C"/>
</dbReference>
<organism evidence="2 3">
    <name type="scientific">Aurantiacibacter spongiae</name>
    <dbReference type="NCBI Taxonomy" id="2488860"/>
    <lineage>
        <taxon>Bacteria</taxon>
        <taxon>Pseudomonadati</taxon>
        <taxon>Pseudomonadota</taxon>
        <taxon>Alphaproteobacteria</taxon>
        <taxon>Sphingomonadales</taxon>
        <taxon>Erythrobacteraceae</taxon>
        <taxon>Aurantiacibacter</taxon>
    </lineage>
</organism>
<feature type="domain" description="Chromosomal replication initiator DnaA C-terminal" evidence="1">
    <location>
        <begin position="112"/>
        <end position="180"/>
    </location>
</feature>
<accession>A0A3N5DN52</accession>
<protein>
    <recommendedName>
        <fullName evidence="1">Chromosomal replication initiator DnaA C-terminal domain-containing protein</fullName>
    </recommendedName>
</protein>
<dbReference type="AlphaFoldDB" id="A0A3N5DN52"/>
<name>A0A3N5DN52_9SPHN</name>
<dbReference type="GO" id="GO:0043565">
    <property type="term" value="F:sequence-specific DNA binding"/>
    <property type="evidence" value="ECO:0007669"/>
    <property type="project" value="InterPro"/>
</dbReference>
<dbReference type="GO" id="GO:0006275">
    <property type="term" value="P:regulation of DNA replication"/>
    <property type="evidence" value="ECO:0007669"/>
    <property type="project" value="InterPro"/>
</dbReference>
<dbReference type="CDD" id="cd06571">
    <property type="entry name" value="Bac_DnaA_C"/>
    <property type="match status" value="1"/>
</dbReference>
<gene>
    <name evidence="2" type="ORF">EG799_01560</name>
</gene>